<dbReference type="RefSeq" id="XP_009034048.1">
    <property type="nucleotide sequence ID" value="XM_009035800.1"/>
</dbReference>
<dbReference type="OrthoDB" id="2013972at2759"/>
<dbReference type="EMBL" id="GL833122">
    <property type="protein sequence ID" value="EGB11707.1"/>
    <property type="molecule type" value="Genomic_DNA"/>
</dbReference>
<dbReference type="CDD" id="cd02440">
    <property type="entry name" value="AdoMet_MTases"/>
    <property type="match status" value="1"/>
</dbReference>
<dbReference type="InParanoid" id="F0Y0P8"/>
<protein>
    <recommendedName>
        <fullName evidence="3">Methyltransferase type 11 domain-containing protein</fullName>
    </recommendedName>
</protein>
<reference evidence="4 5" key="1">
    <citation type="journal article" date="2011" name="Proc. Natl. Acad. Sci. U.S.A.">
        <title>Niche of harmful alga Aureococcus anophagefferens revealed through ecogenomics.</title>
        <authorList>
            <person name="Gobler C.J."/>
            <person name="Berry D.L."/>
            <person name="Dyhrman S.T."/>
            <person name="Wilhelm S.W."/>
            <person name="Salamov A."/>
            <person name="Lobanov A.V."/>
            <person name="Zhang Y."/>
            <person name="Collier J.L."/>
            <person name="Wurch L.L."/>
            <person name="Kustka A.B."/>
            <person name="Dill B.D."/>
            <person name="Shah M."/>
            <person name="VerBerkmoes N.C."/>
            <person name="Kuo A."/>
            <person name="Terry A."/>
            <person name="Pangilinan J."/>
            <person name="Lindquist E.A."/>
            <person name="Lucas S."/>
            <person name="Paulsen I.T."/>
            <person name="Hattenrath-Lehmann T.K."/>
            <person name="Talmage S.C."/>
            <person name="Walker E.A."/>
            <person name="Koch F."/>
            <person name="Burson A.M."/>
            <person name="Marcoval M.A."/>
            <person name="Tang Y.Z."/>
            <person name="Lecleir G.R."/>
            <person name="Coyne K.J."/>
            <person name="Berg G.M."/>
            <person name="Bertrand E.M."/>
            <person name="Saito M.A."/>
            <person name="Gladyshev V.N."/>
            <person name="Grigoriev I.V."/>
        </authorList>
    </citation>
    <scope>NUCLEOTIDE SEQUENCE [LARGE SCALE GENOMIC DNA]</scope>
    <source>
        <strain evidence="5">CCMP 1984</strain>
    </source>
</reference>
<dbReference type="InterPro" id="IPR013216">
    <property type="entry name" value="Methyltransf_11"/>
</dbReference>
<dbReference type="Proteomes" id="UP000002729">
    <property type="component" value="Unassembled WGS sequence"/>
</dbReference>
<feature type="signal peptide" evidence="2">
    <location>
        <begin position="1"/>
        <end position="17"/>
    </location>
</feature>
<dbReference type="SUPFAM" id="SSF53335">
    <property type="entry name" value="S-adenosyl-L-methionine-dependent methyltransferases"/>
    <property type="match status" value="1"/>
</dbReference>
<evidence type="ECO:0000256" key="2">
    <source>
        <dbReference type="SAM" id="SignalP"/>
    </source>
</evidence>
<feature type="chain" id="PRO_5003261246" description="Methyltransferase type 11 domain-containing protein" evidence="2">
    <location>
        <begin position="18"/>
        <end position="622"/>
    </location>
</feature>
<keyword evidence="2" id="KW-0732">Signal</keyword>
<dbReference type="PANTHER" id="PTHR43036:SF2">
    <property type="entry name" value="OS04G0481300 PROTEIN"/>
    <property type="match status" value="1"/>
</dbReference>
<feature type="region of interest" description="Disordered" evidence="1">
    <location>
        <begin position="546"/>
        <end position="622"/>
    </location>
</feature>
<dbReference type="PANTHER" id="PTHR43036">
    <property type="entry name" value="OSJNBB0011N17.9 PROTEIN"/>
    <property type="match status" value="1"/>
</dbReference>
<feature type="domain" description="Methyltransferase type 11" evidence="3">
    <location>
        <begin position="96"/>
        <end position="194"/>
    </location>
</feature>
<dbReference type="Gene3D" id="3.40.50.150">
    <property type="entry name" value="Vaccinia Virus protein VP39"/>
    <property type="match status" value="1"/>
</dbReference>
<dbReference type="eggNOG" id="ENOG502S4JX">
    <property type="taxonomic scope" value="Eukaryota"/>
</dbReference>
<sequence length="622" mass="65991">MATKLLLALGALGVCDGFRAAVAPAARGAPLQQTTNKMPEIPASMAEPGLKVPATAWKWPRSWPYGKDGFRKEEGLVEEVLEGAPILDAAAGEALGGHLVRHLESGAGKVLEIDGSCSGASYIPADGGGEELWFPPNEVVKADAAAVLQEGGVLEYADESFDAVVLYSAAELVTSPRATFRELWRVLKPGGRAIVAFSAARCSPGGHAAQQTQTWRDYNDAQRLWVVGSFFHFSAGAPAAAMVATDDERAQQLWGAGWRGLRGYDYFSDADDGSENNPIAKLAKEKAKEASSGTPLFVVMADRARDVPAGAGAAAAADNALWNVDHMEEDDKRLCATRLIQLIEDNEPDFGRREALAAQATRMLPDIYEVIKPMAVVIATPLLAQFSANVACRWDPASGAQRKALKEGLGMATPRDGFWKPLGDTTAALSVDDKLWLLADCLPHFQTYGDDEDAVPPALAALLRGAGESGADEGGVLQRALALIGEKLPAFEDQPKQLLAIDLCARDYLAGAFGAASTAEALAEGDAFLAWLGAQTADDLEQLAEQRKSYREDATENAELADLDPEAAAKKKDDERRAKQVEAMLADIMKNKGGDDGPADHAESPKNGDAVGVGTPLFGKKK</sequence>
<proteinExistence type="predicted"/>
<evidence type="ECO:0000259" key="3">
    <source>
        <dbReference type="Pfam" id="PF08241"/>
    </source>
</evidence>
<dbReference type="Pfam" id="PF08241">
    <property type="entry name" value="Methyltransf_11"/>
    <property type="match status" value="1"/>
</dbReference>
<dbReference type="InterPro" id="IPR029063">
    <property type="entry name" value="SAM-dependent_MTases_sf"/>
</dbReference>
<name>F0Y0P8_AURAN</name>
<dbReference type="GeneID" id="20223541"/>
<accession>F0Y0P8</accession>
<evidence type="ECO:0000256" key="1">
    <source>
        <dbReference type="SAM" id="MobiDB-lite"/>
    </source>
</evidence>
<evidence type="ECO:0000313" key="5">
    <source>
        <dbReference type="Proteomes" id="UP000002729"/>
    </source>
</evidence>
<dbReference type="GO" id="GO:0008757">
    <property type="term" value="F:S-adenosylmethionine-dependent methyltransferase activity"/>
    <property type="evidence" value="ECO:0007669"/>
    <property type="project" value="InterPro"/>
</dbReference>
<organism evidence="5">
    <name type="scientific">Aureococcus anophagefferens</name>
    <name type="common">Harmful bloom alga</name>
    <dbReference type="NCBI Taxonomy" id="44056"/>
    <lineage>
        <taxon>Eukaryota</taxon>
        <taxon>Sar</taxon>
        <taxon>Stramenopiles</taxon>
        <taxon>Ochrophyta</taxon>
        <taxon>Pelagophyceae</taxon>
        <taxon>Pelagomonadales</taxon>
        <taxon>Pelagomonadaceae</taxon>
        <taxon>Aureococcus</taxon>
    </lineage>
</organism>
<feature type="compositionally biased region" description="Basic and acidic residues" evidence="1">
    <location>
        <begin position="589"/>
        <end position="606"/>
    </location>
</feature>
<dbReference type="AlphaFoldDB" id="F0Y0P8"/>
<dbReference type="KEGG" id="aaf:AURANDRAFT_61607"/>
<gene>
    <name evidence="4" type="ORF">AURANDRAFT_61607</name>
</gene>
<keyword evidence="5" id="KW-1185">Reference proteome</keyword>
<evidence type="ECO:0000313" key="4">
    <source>
        <dbReference type="EMBL" id="EGB11707.1"/>
    </source>
</evidence>
<feature type="compositionally biased region" description="Acidic residues" evidence="1">
    <location>
        <begin position="555"/>
        <end position="565"/>
    </location>
</feature>
<feature type="compositionally biased region" description="Basic and acidic residues" evidence="1">
    <location>
        <begin position="567"/>
        <end position="580"/>
    </location>
</feature>